<name>A0A411HFN1_9GAMM</name>
<dbReference type="NCBIfam" id="TIGR01509">
    <property type="entry name" value="HAD-SF-IA-v3"/>
    <property type="match status" value="1"/>
</dbReference>
<dbReference type="KEGG" id="xbc:ELE36_02145"/>
<sequence>MRIRAISLDLDDTLWPIEPVILRAEQHLEGWLQRECPHVAAAWPVAELRELRERIYGENPHLGHDFTALRKLSLRAVFTPFEMGEDWVERAYIEYFTARNQVECYSDALPALERLAALLPLVSISNGNADLDRIGLRRFFQFSVSAREFGAAKPHASIFHTACERLGLQPHEVLHVGDDAELDVLGARDAGLRTAWLNRGDTAWAHPVAPDLTLSDLGELAHWLENHQRGI</sequence>
<keyword evidence="5" id="KW-1185">Reference proteome</keyword>
<dbReference type="Pfam" id="PF00702">
    <property type="entry name" value="Hydrolase"/>
    <property type="match status" value="1"/>
</dbReference>
<dbReference type="SFLD" id="SFLDG01129">
    <property type="entry name" value="C1.5:_HAD__Beta-PGM__Phosphata"/>
    <property type="match status" value="1"/>
</dbReference>
<dbReference type="PANTHER" id="PTHR46470">
    <property type="entry name" value="N-ACYLNEURAMINATE-9-PHOSPHATASE"/>
    <property type="match status" value="1"/>
</dbReference>
<evidence type="ECO:0000256" key="2">
    <source>
        <dbReference type="ARBA" id="ARBA00022801"/>
    </source>
</evidence>
<gene>
    <name evidence="4" type="ORF">ELE36_02145</name>
</gene>
<keyword evidence="3" id="KW-0460">Magnesium</keyword>
<keyword evidence="2 4" id="KW-0378">Hydrolase</keyword>
<dbReference type="OrthoDB" id="367448at2"/>
<dbReference type="GO" id="GO:0009231">
    <property type="term" value="P:riboflavin biosynthetic process"/>
    <property type="evidence" value="ECO:0007669"/>
    <property type="project" value="TreeGrafter"/>
</dbReference>
<dbReference type="SUPFAM" id="SSF56784">
    <property type="entry name" value="HAD-like"/>
    <property type="match status" value="1"/>
</dbReference>
<organism evidence="4 5">
    <name type="scientific">Pseudolysobacter antarcticus</name>
    <dbReference type="NCBI Taxonomy" id="2511995"/>
    <lineage>
        <taxon>Bacteria</taxon>
        <taxon>Pseudomonadati</taxon>
        <taxon>Pseudomonadota</taxon>
        <taxon>Gammaproteobacteria</taxon>
        <taxon>Lysobacterales</taxon>
        <taxon>Rhodanobacteraceae</taxon>
        <taxon>Pseudolysobacter</taxon>
    </lineage>
</organism>
<accession>A0A411HFN1</accession>
<protein>
    <submittedName>
        <fullName evidence="4">HAD family hydrolase</fullName>
    </submittedName>
</protein>
<dbReference type="InterPro" id="IPR051400">
    <property type="entry name" value="HAD-like_hydrolase"/>
</dbReference>
<dbReference type="NCBIfam" id="TIGR01549">
    <property type="entry name" value="HAD-SF-IA-v1"/>
    <property type="match status" value="1"/>
</dbReference>
<evidence type="ECO:0000313" key="4">
    <source>
        <dbReference type="EMBL" id="QBB69269.1"/>
    </source>
</evidence>
<dbReference type="PANTHER" id="PTHR46470:SF4">
    <property type="entry name" value="5-AMINO-6-(5-PHOSPHO-D-RIBITYLAMINO)URACIL PHOSPHATASE YIGB"/>
    <property type="match status" value="1"/>
</dbReference>
<dbReference type="Proteomes" id="UP000291562">
    <property type="component" value="Chromosome"/>
</dbReference>
<dbReference type="PRINTS" id="PR00413">
    <property type="entry name" value="HADHALOGNASE"/>
</dbReference>
<dbReference type="InterPro" id="IPR036412">
    <property type="entry name" value="HAD-like_sf"/>
</dbReference>
<evidence type="ECO:0000313" key="5">
    <source>
        <dbReference type="Proteomes" id="UP000291562"/>
    </source>
</evidence>
<dbReference type="Gene3D" id="1.20.120.1600">
    <property type="match status" value="1"/>
</dbReference>
<dbReference type="GO" id="GO:0016787">
    <property type="term" value="F:hydrolase activity"/>
    <property type="evidence" value="ECO:0007669"/>
    <property type="project" value="UniProtKB-KW"/>
</dbReference>
<dbReference type="InterPro" id="IPR006439">
    <property type="entry name" value="HAD-SF_hydro_IA"/>
</dbReference>
<dbReference type="RefSeq" id="WP_129831525.1">
    <property type="nucleotide sequence ID" value="NZ_CP035704.1"/>
</dbReference>
<comment type="cofactor">
    <cofactor evidence="1">
        <name>Mg(2+)</name>
        <dbReference type="ChEBI" id="CHEBI:18420"/>
    </cofactor>
</comment>
<dbReference type="SFLD" id="SFLDS00003">
    <property type="entry name" value="Haloacid_Dehalogenase"/>
    <property type="match status" value="1"/>
</dbReference>
<dbReference type="AlphaFoldDB" id="A0A411HFN1"/>
<dbReference type="Gene3D" id="3.40.50.1000">
    <property type="entry name" value="HAD superfamily/HAD-like"/>
    <property type="match status" value="1"/>
</dbReference>
<evidence type="ECO:0000256" key="3">
    <source>
        <dbReference type="ARBA" id="ARBA00022842"/>
    </source>
</evidence>
<proteinExistence type="predicted"/>
<reference evidence="4 5" key="1">
    <citation type="submission" date="2019-01" db="EMBL/GenBank/DDBJ databases">
        <title>Pseudolysobacter antarctica gen. nov., sp. nov., isolated from Fildes Peninsula, Antarctica.</title>
        <authorList>
            <person name="Wei Z."/>
            <person name="Peng F."/>
        </authorList>
    </citation>
    <scope>NUCLEOTIDE SEQUENCE [LARGE SCALE GENOMIC DNA]</scope>
    <source>
        <strain evidence="4 5">AQ6-296</strain>
    </source>
</reference>
<dbReference type="InterPro" id="IPR023214">
    <property type="entry name" value="HAD_sf"/>
</dbReference>
<evidence type="ECO:0000256" key="1">
    <source>
        <dbReference type="ARBA" id="ARBA00001946"/>
    </source>
</evidence>
<dbReference type="EMBL" id="CP035704">
    <property type="protein sequence ID" value="QBB69269.1"/>
    <property type="molecule type" value="Genomic_DNA"/>
</dbReference>